<evidence type="ECO:0000313" key="2">
    <source>
        <dbReference type="EMBL" id="AMK53774.1"/>
    </source>
</evidence>
<keyword evidence="1" id="KW-0175">Coiled coil</keyword>
<dbReference type="AlphaFoldDB" id="A0A140DSZ7"/>
<organism evidence="2 3">
    <name type="scientific">Faecalibaculum rodentium</name>
    <dbReference type="NCBI Taxonomy" id="1702221"/>
    <lineage>
        <taxon>Bacteria</taxon>
        <taxon>Bacillati</taxon>
        <taxon>Bacillota</taxon>
        <taxon>Erysipelotrichia</taxon>
        <taxon>Erysipelotrichales</taxon>
        <taxon>Erysipelotrichaceae</taxon>
        <taxon>Faecalibaculum</taxon>
    </lineage>
</organism>
<gene>
    <name evidence="2" type="ORF">AALO17_06400</name>
</gene>
<proteinExistence type="predicted"/>
<accession>A0A140DSZ7</accession>
<evidence type="ECO:0000256" key="1">
    <source>
        <dbReference type="SAM" id="Coils"/>
    </source>
</evidence>
<sequence>MQRTDALRVELAEKEDRLKTLDDQIKKFERYEKQILKLREQQAALFNKVEDREEKSVSDGNIATNYVKDDINFFVNEDHEEDY</sequence>
<reference evidence="2 3" key="1">
    <citation type="journal article" date="2016" name="Gut Pathog.">
        <title>Whole genome sequencing of "Faecalibaculum rodentium" ALO17, isolated from C57BL/6J laboratory mouse feces.</title>
        <authorList>
            <person name="Lim S."/>
            <person name="Chang D.H."/>
            <person name="Ahn S."/>
            <person name="Kim B.C."/>
        </authorList>
    </citation>
    <scope>NUCLEOTIDE SEQUENCE [LARGE SCALE GENOMIC DNA]</scope>
    <source>
        <strain evidence="2 3">Alo17</strain>
    </source>
</reference>
<dbReference type="KEGG" id="fro:AALO17_06400"/>
<protein>
    <submittedName>
        <fullName evidence="2">Uncharacterized protein</fullName>
    </submittedName>
</protein>
<keyword evidence="3" id="KW-1185">Reference proteome</keyword>
<dbReference type="Proteomes" id="UP000069771">
    <property type="component" value="Chromosome"/>
</dbReference>
<feature type="coiled-coil region" evidence="1">
    <location>
        <begin position="4"/>
        <end position="48"/>
    </location>
</feature>
<evidence type="ECO:0000313" key="3">
    <source>
        <dbReference type="Proteomes" id="UP000069771"/>
    </source>
</evidence>
<dbReference type="STRING" id="1702221.AALO17_06400"/>
<dbReference type="EMBL" id="CP011391">
    <property type="protein sequence ID" value="AMK53774.1"/>
    <property type="molecule type" value="Genomic_DNA"/>
</dbReference>
<name>A0A140DSZ7_9FIRM</name>